<keyword evidence="5" id="KW-1185">Reference proteome</keyword>
<reference evidence="4 5" key="1">
    <citation type="submission" date="2014-05" db="EMBL/GenBank/DDBJ databases">
        <title>ATOL: Assembling a taxonomically balanced genome-scale reconstruction of the evolutionary history of the Enterobacteriaceae.</title>
        <authorList>
            <person name="Plunkett G.III."/>
            <person name="Neeno-Eckwall E.C."/>
            <person name="Glasner J.D."/>
            <person name="Perna N.T."/>
        </authorList>
    </citation>
    <scope>NUCLEOTIDE SEQUENCE [LARGE SCALE GENOMIC DNA]</scope>
    <source>
        <strain evidence="4 5">ATCC 33320</strain>
    </source>
</reference>
<dbReference type="Proteomes" id="UP000028653">
    <property type="component" value="Unassembled WGS sequence"/>
</dbReference>
<dbReference type="NCBIfam" id="NF002324">
    <property type="entry name" value="PRK01271.1"/>
    <property type="match status" value="1"/>
</dbReference>
<evidence type="ECO:0000313" key="4">
    <source>
        <dbReference type="EMBL" id="KFC82211.1"/>
    </source>
</evidence>
<feature type="domain" description="4-oxalocrotonate tautomerase-like" evidence="3">
    <location>
        <begin position="2"/>
        <end position="52"/>
    </location>
</feature>
<dbReference type="SUPFAM" id="SSF55331">
    <property type="entry name" value="Tautomerase/MIF"/>
    <property type="match status" value="1"/>
</dbReference>
<keyword evidence="1 4" id="KW-0413">Isomerase</keyword>
<evidence type="ECO:0000256" key="1">
    <source>
        <dbReference type="ARBA" id="ARBA00023235"/>
    </source>
</evidence>
<dbReference type="GO" id="GO:0005737">
    <property type="term" value="C:cytoplasm"/>
    <property type="evidence" value="ECO:0007669"/>
    <property type="project" value="InterPro"/>
</dbReference>
<dbReference type="AlphaFoldDB" id="A0A085GER6"/>
<sequence length="76" mass="8696">MPHITVKHFPRELTDEQKEALAADICDVLKKHFSSTDESLSVALTPIEKDRWKEDVYDKEIAPQLETLAKKPGYSL</sequence>
<dbReference type="EC" id="5.3.2.-" evidence="4"/>
<gene>
    <name evidence="4" type="primary">pptA</name>
    <name evidence="4" type="ORF">GBAG_1717</name>
</gene>
<comment type="caution">
    <text evidence="4">The sequence shown here is derived from an EMBL/GenBank/DDBJ whole genome shotgun (WGS) entry which is preliminary data.</text>
</comment>
<feature type="active site" description="Proton acceptor; via imino nitrogen" evidence="2">
    <location>
        <position position="2"/>
    </location>
</feature>
<proteinExistence type="predicted"/>
<dbReference type="Gene3D" id="3.30.429.10">
    <property type="entry name" value="Macrophage Migration Inhibitory Factor"/>
    <property type="match status" value="1"/>
</dbReference>
<dbReference type="OrthoDB" id="3395834at2"/>
<organism evidence="4 5">
    <name type="scientific">Buttiauxella agrestis ATCC 33320</name>
    <dbReference type="NCBI Taxonomy" id="1006004"/>
    <lineage>
        <taxon>Bacteria</taxon>
        <taxon>Pseudomonadati</taxon>
        <taxon>Pseudomonadota</taxon>
        <taxon>Gammaproteobacteria</taxon>
        <taxon>Enterobacterales</taxon>
        <taxon>Enterobacteriaceae</taxon>
        <taxon>Buttiauxella</taxon>
    </lineage>
</organism>
<dbReference type="InterPro" id="IPR014347">
    <property type="entry name" value="Tautomerase/MIF_sf"/>
</dbReference>
<dbReference type="eggNOG" id="COG1942">
    <property type="taxonomic scope" value="Bacteria"/>
</dbReference>
<accession>A0A085GER6</accession>
<dbReference type="PIRSF" id="PIRSF037799">
    <property type="entry name" value="Tautomer_YdcE_prd"/>
    <property type="match status" value="1"/>
</dbReference>
<dbReference type="InterPro" id="IPR004370">
    <property type="entry name" value="4-OT-like_dom"/>
</dbReference>
<dbReference type="Pfam" id="PF01361">
    <property type="entry name" value="Tautomerase"/>
    <property type="match status" value="1"/>
</dbReference>
<protein>
    <submittedName>
        <fullName evidence="4">4-oxalocrotonate tautomerase</fullName>
        <ecNumber evidence="4">5.-.-.-</ecNumber>
        <ecNumber evidence="4">5.3.2.-</ecNumber>
    </submittedName>
</protein>
<evidence type="ECO:0000259" key="3">
    <source>
        <dbReference type="Pfam" id="PF01361"/>
    </source>
</evidence>
<evidence type="ECO:0000256" key="2">
    <source>
        <dbReference type="PIRSR" id="PIRSR037799-1"/>
    </source>
</evidence>
<name>A0A085GER6_9ENTR</name>
<dbReference type="RefSeq" id="WP_034495006.1">
    <property type="nucleotide sequence ID" value="NZ_JMPI01000024.1"/>
</dbReference>
<dbReference type="EMBL" id="JMPI01000024">
    <property type="protein sequence ID" value="KFC82211.1"/>
    <property type="molecule type" value="Genomic_DNA"/>
</dbReference>
<dbReference type="GO" id="GO:0016862">
    <property type="term" value="F:intramolecular oxidoreductase activity, interconverting keto- and enol-groups"/>
    <property type="evidence" value="ECO:0007669"/>
    <property type="project" value="InterPro"/>
</dbReference>
<dbReference type="STRING" id="1006004.GBAG_1717"/>
<dbReference type="EC" id="5.-.-.-" evidence="4"/>
<dbReference type="InterPro" id="IPR017284">
    <property type="entry name" value="Tautomerase_PptA"/>
</dbReference>
<evidence type="ECO:0000313" key="5">
    <source>
        <dbReference type="Proteomes" id="UP000028653"/>
    </source>
</evidence>